<accession>A0A6A6V844</accession>
<dbReference type="GO" id="GO:0005737">
    <property type="term" value="C:cytoplasm"/>
    <property type="evidence" value="ECO:0007669"/>
    <property type="project" value="TreeGrafter"/>
</dbReference>
<evidence type="ECO:0000313" key="1">
    <source>
        <dbReference type="EMBL" id="KAF2746695.1"/>
    </source>
</evidence>
<proteinExistence type="predicted"/>
<organism evidence="1 2">
    <name type="scientific">Sporormia fimetaria CBS 119925</name>
    <dbReference type="NCBI Taxonomy" id="1340428"/>
    <lineage>
        <taxon>Eukaryota</taxon>
        <taxon>Fungi</taxon>
        <taxon>Dikarya</taxon>
        <taxon>Ascomycota</taxon>
        <taxon>Pezizomycotina</taxon>
        <taxon>Dothideomycetes</taxon>
        <taxon>Pleosporomycetidae</taxon>
        <taxon>Pleosporales</taxon>
        <taxon>Sporormiaceae</taxon>
        <taxon>Sporormia</taxon>
    </lineage>
</organism>
<dbReference type="EMBL" id="MU006576">
    <property type="protein sequence ID" value="KAF2746695.1"/>
    <property type="molecule type" value="Genomic_DNA"/>
</dbReference>
<dbReference type="InterPro" id="IPR021917">
    <property type="entry name" value="Unchr_Zn-peptidase-like"/>
</dbReference>
<protein>
    <submittedName>
        <fullName evidence="1">Metallopeptidase</fullName>
    </submittedName>
</protein>
<dbReference type="Proteomes" id="UP000799440">
    <property type="component" value="Unassembled WGS sequence"/>
</dbReference>
<dbReference type="AlphaFoldDB" id="A0A6A6V844"/>
<gene>
    <name evidence="1" type="ORF">M011DRAFT_403943</name>
</gene>
<dbReference type="PANTHER" id="PTHR21054">
    <property type="entry name" value="ZINC METALLOPROTEINASE-RELATED"/>
    <property type="match status" value="1"/>
</dbReference>
<dbReference type="PANTHER" id="PTHR21054:SF2">
    <property type="entry name" value="MIP04191P"/>
    <property type="match status" value="1"/>
</dbReference>
<reference evidence="1" key="1">
    <citation type="journal article" date="2020" name="Stud. Mycol.">
        <title>101 Dothideomycetes genomes: a test case for predicting lifestyles and emergence of pathogens.</title>
        <authorList>
            <person name="Haridas S."/>
            <person name="Albert R."/>
            <person name="Binder M."/>
            <person name="Bloem J."/>
            <person name="Labutti K."/>
            <person name="Salamov A."/>
            <person name="Andreopoulos B."/>
            <person name="Baker S."/>
            <person name="Barry K."/>
            <person name="Bills G."/>
            <person name="Bluhm B."/>
            <person name="Cannon C."/>
            <person name="Castanera R."/>
            <person name="Culley D."/>
            <person name="Daum C."/>
            <person name="Ezra D."/>
            <person name="Gonzalez J."/>
            <person name="Henrissat B."/>
            <person name="Kuo A."/>
            <person name="Liang C."/>
            <person name="Lipzen A."/>
            <person name="Lutzoni F."/>
            <person name="Magnuson J."/>
            <person name="Mondo S."/>
            <person name="Nolan M."/>
            <person name="Ohm R."/>
            <person name="Pangilinan J."/>
            <person name="Park H.-J."/>
            <person name="Ramirez L."/>
            <person name="Alfaro M."/>
            <person name="Sun H."/>
            <person name="Tritt A."/>
            <person name="Yoshinaga Y."/>
            <person name="Zwiers L.-H."/>
            <person name="Turgeon B."/>
            <person name="Goodwin S."/>
            <person name="Spatafora J."/>
            <person name="Crous P."/>
            <person name="Grigoriev I."/>
        </authorList>
    </citation>
    <scope>NUCLEOTIDE SEQUENCE</scope>
    <source>
        <strain evidence="1">CBS 119925</strain>
    </source>
</reference>
<dbReference type="InterPro" id="IPR053002">
    <property type="entry name" value="Metalloproteinase_M10B"/>
</dbReference>
<dbReference type="Pfam" id="PF12044">
    <property type="entry name" value="Metallopep"/>
    <property type="match status" value="1"/>
</dbReference>
<name>A0A6A6V844_9PLEO</name>
<dbReference type="OrthoDB" id="74460at2759"/>
<sequence>MVAKDSPLLIDCPPAQGAGITSAHADINAAIAKFRMTAYMWQAMTAEDMRMKGLGRRSFRLDEEWAVDTVSRHFLDAANGDTLQSGGAMRTTAKITIVPSSRTTKEIRDLGVAQQNDRAWKPNGLFDYFKDALKEHGGAFTSSSHPIVAGLILDSHFSIEQNTILGHAALGCHDPQGLSLGIFGSHLTYAWPRFIEEVTHCLTDTRVPGDKVGNDNGECESMWEACTVGQGAFVHELGHAFGSPHRPGIMERGYSHDWPKNFVVKTAYSKCNDQDGELVTDETRNKACWHLKDALMFNALPHFRLPTDPQLPQHIQDAAPKATAIWPEDEDTGIDMEFAQKLSNTGSELRLSDMASKLKLSCPAGIVQISFNGSLEALPSIVAPIPEITFPVTTLITRFIAPNDELVTVSVVAFNGKEHKISNLWKFLTKRNTNVIRIHDSSIALRKHTTCSEKQEVDPKDDEELYEWAQLLQVKSEDGDIHRATSIHLCVGALWDGGLVHYADGSKSHWGPMMHDGYEHEFGGHATESISLPKGVTITKVEVSRGGWGRYEMGGVRMYLSDGTAAGELNNREDESDVMVIEPDEGEVVVGFCGKSEKECFQGVVEFGILTVKADIGLEGLPPQVFDMAELRNTAGLEDESQSRGKRRRVC</sequence>
<keyword evidence="2" id="KW-1185">Reference proteome</keyword>
<evidence type="ECO:0000313" key="2">
    <source>
        <dbReference type="Proteomes" id="UP000799440"/>
    </source>
</evidence>